<dbReference type="EMBL" id="BAHB01000068">
    <property type="protein sequence ID" value="GAB86138.1"/>
    <property type="molecule type" value="Genomic_DNA"/>
</dbReference>
<accession>A0ABQ0HV45</accession>
<protein>
    <recommendedName>
        <fullName evidence="3">Transposase</fullName>
    </recommendedName>
</protein>
<evidence type="ECO:0000313" key="1">
    <source>
        <dbReference type="EMBL" id="GAB86138.1"/>
    </source>
</evidence>
<proteinExistence type="predicted"/>
<organism evidence="1 2">
    <name type="scientific">Gordonia rubripertincta NBRC 101908</name>
    <dbReference type="NCBI Taxonomy" id="1077975"/>
    <lineage>
        <taxon>Bacteria</taxon>
        <taxon>Bacillati</taxon>
        <taxon>Actinomycetota</taxon>
        <taxon>Actinomycetes</taxon>
        <taxon>Mycobacteriales</taxon>
        <taxon>Gordoniaceae</taxon>
        <taxon>Gordonia</taxon>
    </lineage>
</organism>
<comment type="caution">
    <text evidence="1">The sequence shown here is derived from an EMBL/GenBank/DDBJ whole genome shotgun (WGS) entry which is preliminary data.</text>
</comment>
<evidence type="ECO:0008006" key="3">
    <source>
        <dbReference type="Google" id="ProtNLM"/>
    </source>
</evidence>
<dbReference type="Proteomes" id="UP000010744">
    <property type="component" value="Unassembled WGS sequence"/>
</dbReference>
<gene>
    <name evidence="1" type="ORF">GORBP_068_02030</name>
</gene>
<sequence>MTKHAETVTMVRTTTSKARTDLIDAPTVTTFESVSDAQWRGSLRASLVVAGLPSARRSSADGRIKWFACQFAVP</sequence>
<evidence type="ECO:0000313" key="2">
    <source>
        <dbReference type="Proteomes" id="UP000010744"/>
    </source>
</evidence>
<keyword evidence="2" id="KW-1185">Reference proteome</keyword>
<reference evidence="1 2" key="1">
    <citation type="submission" date="2012-08" db="EMBL/GenBank/DDBJ databases">
        <title>Whole genome shotgun sequence of Gordonia rubripertincta NBRC 101908.</title>
        <authorList>
            <person name="Takarada H."/>
            <person name="Hosoyama A."/>
            <person name="Tsuchikane K."/>
            <person name="Katsumata H."/>
            <person name="Baba S."/>
            <person name="Ohji S."/>
            <person name="Yamazaki S."/>
            <person name="Fujita N."/>
        </authorList>
    </citation>
    <scope>NUCLEOTIDE SEQUENCE [LARGE SCALE GENOMIC DNA]</scope>
    <source>
        <strain evidence="1 2">NBRC 101908</strain>
    </source>
</reference>
<name>A0ABQ0HV45_GORRU</name>